<evidence type="ECO:0000256" key="3">
    <source>
        <dbReference type="SAM" id="MobiDB-lite"/>
    </source>
</evidence>
<keyword evidence="1" id="KW-0051">Antiviral defense</keyword>
<evidence type="ECO:0000256" key="1">
    <source>
        <dbReference type="ARBA" id="ARBA00023118"/>
    </source>
</evidence>
<evidence type="ECO:0000256" key="2">
    <source>
        <dbReference type="ARBA" id="ARBA00093789"/>
    </source>
</evidence>
<dbReference type="STRING" id="35622.SAMN04489764_4318"/>
<dbReference type="GO" id="GO:0051607">
    <property type="term" value="P:defense response to virus"/>
    <property type="evidence" value="ECO:0007669"/>
    <property type="project" value="UniProtKB-KW"/>
</dbReference>
<dbReference type="AlphaFoldDB" id="A0A1H1HDH5"/>
<accession>A0A1H1HDH5</accession>
<comment type="subunit">
    <text evidence="2">Part of the Csm effector complex that includes Cas10, Csm2, Csm3, Csm4 and Csm5.</text>
</comment>
<evidence type="ECO:0000313" key="6">
    <source>
        <dbReference type="Proteomes" id="UP000217103"/>
    </source>
</evidence>
<dbReference type="RefSeq" id="WP_093261417.1">
    <property type="nucleotide sequence ID" value="NZ_FNKK01000002.1"/>
</dbReference>
<dbReference type="CDD" id="cd09726">
    <property type="entry name" value="RAMP_I_III"/>
    <property type="match status" value="1"/>
</dbReference>
<dbReference type="PANTHER" id="PTHR35579:SF3">
    <property type="entry name" value="CRISPR SYSTEM CMS ENDORIBONUCLEASE CSM3"/>
    <property type="match status" value="1"/>
</dbReference>
<proteinExistence type="predicted"/>
<feature type="region of interest" description="Disordered" evidence="3">
    <location>
        <begin position="588"/>
        <end position="616"/>
    </location>
</feature>
<organism evidence="5 6">
    <name type="scientific">Thermostaphylospora chromogena</name>
    <dbReference type="NCBI Taxonomy" id="35622"/>
    <lineage>
        <taxon>Bacteria</taxon>
        <taxon>Bacillati</taxon>
        <taxon>Actinomycetota</taxon>
        <taxon>Actinomycetes</taxon>
        <taxon>Streptosporangiales</taxon>
        <taxon>Thermomonosporaceae</taxon>
        <taxon>Thermostaphylospora</taxon>
    </lineage>
</organism>
<name>A0A1H1HDH5_9ACTN</name>
<protein>
    <submittedName>
        <fullName evidence="5">CRISPR-associated protein Csx10</fullName>
    </submittedName>
</protein>
<keyword evidence="6" id="KW-1185">Reference proteome</keyword>
<evidence type="ECO:0000313" key="5">
    <source>
        <dbReference type="EMBL" id="SDR23527.1"/>
    </source>
</evidence>
<dbReference type="EMBL" id="FNKK01000002">
    <property type="protein sequence ID" value="SDR23527.1"/>
    <property type="molecule type" value="Genomic_DNA"/>
</dbReference>
<gene>
    <name evidence="5" type="ORF">SAMN04489764_4318</name>
</gene>
<sequence>MNIRLSLFMISDWRVGTGTGIHGYVDQLVQRDTRDLGRVPGPPIVPAKTLIGVWRDSCEVAAYALDSGPTGVWHDWLEFLFGGQYTTSDTALRPAALAIQGALRLPDRLTNLLRRKPQVASAVTFRKPGVAIDPETGTAKTDMLRFEEMARAGVTLTGEGRIEGFEKLDDRQRQAAIALLSAGARLLETIGGNRRRGSGRCRLTVEGEGFTPEWTMPEGEIAAPPSALPYSVQDRPRPVARERRPGWERVELVITVKEPVLVAAAVRGNLVEGMSHLPGWCLMPEVARRLGDSAHALVRTGDLVVTAAFPQSPIGGRTLPVPRVLVHEKGDPTAVVGNRMAGATGEGKSCRNGYIAPEEKRIVLPETTVRMHNTISDDVQRPLRKIGGVYVYRALAAGTVLRGEVRVRAGLMEPGWEKALTGQWRVGRSSKDDYGQVSVEARPLGPIRQDGGSGDVLRVWLLSDLLVRDERLRPSTRIADAGRVLERALTEAGATGVQLEPVTETSDGRVTVAVGVNRTESWHRGWGLPRPTLYGLAAGSCLTFAVKGGPIDPAALAEVRAAGIGERRAEGFGQVEFDHELLTEPVAAPKEPSEESSHHDTKPAPEEPLTPGEDGHQSARIFERAAWRAEIHRAAERFMADPEKRSKIVPSGVSSSQLNALREITADPSSAGNRLDWLIRDKAGRSAWPEDAKRTVTELFTDPDRIWTLLELPENELVITTDGVRELRAELRGEAIRVFVQACLAAHARDEAMRQSRYEEAGERSSA</sequence>
<dbReference type="InterPro" id="IPR052216">
    <property type="entry name" value="CRISPR_Csm3_endoribonuclease"/>
</dbReference>
<dbReference type="Pfam" id="PF03787">
    <property type="entry name" value="RAMPs"/>
    <property type="match status" value="1"/>
</dbReference>
<dbReference type="InterPro" id="IPR005537">
    <property type="entry name" value="RAMP_III_fam"/>
</dbReference>
<reference evidence="5 6" key="1">
    <citation type="submission" date="2016-10" db="EMBL/GenBank/DDBJ databases">
        <authorList>
            <person name="de Groot N.N."/>
        </authorList>
    </citation>
    <scope>NUCLEOTIDE SEQUENCE [LARGE SCALE GENOMIC DNA]</scope>
    <source>
        <strain evidence="5 6">DSM 43794</strain>
    </source>
</reference>
<evidence type="ECO:0000259" key="4">
    <source>
        <dbReference type="Pfam" id="PF03787"/>
    </source>
</evidence>
<feature type="domain" description="CRISPR type III-associated protein" evidence="4">
    <location>
        <begin position="11"/>
        <end position="202"/>
    </location>
</feature>
<dbReference type="Proteomes" id="UP000217103">
    <property type="component" value="Unassembled WGS sequence"/>
</dbReference>
<feature type="compositionally biased region" description="Basic and acidic residues" evidence="3">
    <location>
        <begin position="591"/>
        <end position="605"/>
    </location>
</feature>
<dbReference type="PANTHER" id="PTHR35579">
    <property type="entry name" value="CRISPR SYSTEM CMS ENDORIBONUCLEASE CSM3"/>
    <property type="match status" value="1"/>
</dbReference>